<evidence type="ECO:0000259" key="2">
    <source>
        <dbReference type="Pfam" id="PF24883"/>
    </source>
</evidence>
<gene>
    <name evidence="3" type="ORF">L873DRAFT_1800582</name>
</gene>
<proteinExistence type="predicted"/>
<protein>
    <recommendedName>
        <fullName evidence="2">Nephrocystin 3-like N-terminal domain-containing protein</fullName>
    </recommendedName>
</protein>
<dbReference type="AlphaFoldDB" id="A0A3N4JYP0"/>
<dbReference type="InterPro" id="IPR056884">
    <property type="entry name" value="NPHP3-like_N"/>
</dbReference>
<keyword evidence="1" id="KW-0677">Repeat</keyword>
<dbReference type="Pfam" id="PF24883">
    <property type="entry name" value="NPHP3_N"/>
    <property type="match status" value="1"/>
</dbReference>
<dbReference type="PANTHER" id="PTHR10039">
    <property type="entry name" value="AMELOGENIN"/>
    <property type="match status" value="1"/>
</dbReference>
<dbReference type="OrthoDB" id="1577640at2759"/>
<evidence type="ECO:0000256" key="1">
    <source>
        <dbReference type="ARBA" id="ARBA00022737"/>
    </source>
</evidence>
<evidence type="ECO:0000313" key="3">
    <source>
        <dbReference type="EMBL" id="RPB03496.1"/>
    </source>
</evidence>
<keyword evidence="4" id="KW-1185">Reference proteome</keyword>
<dbReference type="PANTHER" id="PTHR10039:SF15">
    <property type="entry name" value="NACHT DOMAIN-CONTAINING PROTEIN"/>
    <property type="match status" value="1"/>
</dbReference>
<evidence type="ECO:0000313" key="4">
    <source>
        <dbReference type="Proteomes" id="UP000276215"/>
    </source>
</evidence>
<dbReference type="Proteomes" id="UP000276215">
    <property type="component" value="Unassembled WGS sequence"/>
</dbReference>
<name>A0A3N4JYP0_9PEZI</name>
<reference evidence="3 4" key="1">
    <citation type="journal article" date="2018" name="Nat. Ecol. Evol.">
        <title>Pezizomycetes genomes reveal the molecular basis of ectomycorrhizal truffle lifestyle.</title>
        <authorList>
            <person name="Murat C."/>
            <person name="Payen T."/>
            <person name="Noel B."/>
            <person name="Kuo A."/>
            <person name="Morin E."/>
            <person name="Chen J."/>
            <person name="Kohler A."/>
            <person name="Krizsan K."/>
            <person name="Balestrini R."/>
            <person name="Da Silva C."/>
            <person name="Montanini B."/>
            <person name="Hainaut M."/>
            <person name="Levati E."/>
            <person name="Barry K.W."/>
            <person name="Belfiori B."/>
            <person name="Cichocki N."/>
            <person name="Clum A."/>
            <person name="Dockter R.B."/>
            <person name="Fauchery L."/>
            <person name="Guy J."/>
            <person name="Iotti M."/>
            <person name="Le Tacon F."/>
            <person name="Lindquist E.A."/>
            <person name="Lipzen A."/>
            <person name="Malagnac F."/>
            <person name="Mello A."/>
            <person name="Molinier V."/>
            <person name="Miyauchi S."/>
            <person name="Poulain J."/>
            <person name="Riccioni C."/>
            <person name="Rubini A."/>
            <person name="Sitrit Y."/>
            <person name="Splivallo R."/>
            <person name="Traeger S."/>
            <person name="Wang M."/>
            <person name="Zifcakova L."/>
            <person name="Wipf D."/>
            <person name="Zambonelli A."/>
            <person name="Paolocci F."/>
            <person name="Nowrousian M."/>
            <person name="Ottonello S."/>
            <person name="Baldrian P."/>
            <person name="Spatafora J.W."/>
            <person name="Henrissat B."/>
            <person name="Nagy L.G."/>
            <person name="Aury J.M."/>
            <person name="Wincker P."/>
            <person name="Grigoriev I.V."/>
            <person name="Bonfante P."/>
            <person name="Martin F.M."/>
        </authorList>
    </citation>
    <scope>NUCLEOTIDE SEQUENCE [LARGE SCALE GENOMIC DNA]</scope>
    <source>
        <strain evidence="3 4">120613-1</strain>
    </source>
</reference>
<dbReference type="EMBL" id="ML120362">
    <property type="protein sequence ID" value="RPB03496.1"/>
    <property type="molecule type" value="Genomic_DNA"/>
</dbReference>
<feature type="domain" description="Nephrocystin 3-like N-terminal" evidence="2">
    <location>
        <begin position="64"/>
        <end position="100"/>
    </location>
</feature>
<organism evidence="3 4">
    <name type="scientific">Choiromyces venosus 120613-1</name>
    <dbReference type="NCBI Taxonomy" id="1336337"/>
    <lineage>
        <taxon>Eukaryota</taxon>
        <taxon>Fungi</taxon>
        <taxon>Dikarya</taxon>
        <taxon>Ascomycota</taxon>
        <taxon>Pezizomycotina</taxon>
        <taxon>Pezizomycetes</taxon>
        <taxon>Pezizales</taxon>
        <taxon>Tuberaceae</taxon>
        <taxon>Choiromyces</taxon>
    </lineage>
</organism>
<accession>A0A3N4JYP0</accession>
<sequence length="101" mass="11408">MSQNPNHYSFSHSNNILNTTNSNNTTINNYHTAKDDEQSKILSWISPLESWRRHSDIASIRAEGVGNWVLQTREFQAWRGGGNDAILFCRGAPGAGKTFIW</sequence>